<gene>
    <name evidence="2" type="ORF">ITI46_27260</name>
</gene>
<organism evidence="2 3">
    <name type="scientific">Streptomyces oryzae</name>
    <dbReference type="NCBI Taxonomy" id="1434886"/>
    <lineage>
        <taxon>Bacteria</taxon>
        <taxon>Bacillati</taxon>
        <taxon>Actinomycetota</taxon>
        <taxon>Actinomycetes</taxon>
        <taxon>Kitasatosporales</taxon>
        <taxon>Streptomycetaceae</taxon>
        <taxon>Streptomyces</taxon>
    </lineage>
</organism>
<dbReference type="Gene3D" id="1.10.260.40">
    <property type="entry name" value="lambda repressor-like DNA-binding domains"/>
    <property type="match status" value="1"/>
</dbReference>
<dbReference type="Proteomes" id="UP001519064">
    <property type="component" value="Unassembled WGS sequence"/>
</dbReference>
<evidence type="ECO:0000313" key="2">
    <source>
        <dbReference type="EMBL" id="MBO8195320.1"/>
    </source>
</evidence>
<feature type="domain" description="HTH cro/C1-type" evidence="1">
    <location>
        <begin position="9"/>
        <end position="64"/>
    </location>
</feature>
<dbReference type="SMART" id="SM00530">
    <property type="entry name" value="HTH_XRE"/>
    <property type="match status" value="1"/>
</dbReference>
<dbReference type="Pfam" id="PF19054">
    <property type="entry name" value="DUF5753"/>
    <property type="match status" value="1"/>
</dbReference>
<dbReference type="CDD" id="cd00093">
    <property type="entry name" value="HTH_XRE"/>
    <property type="match status" value="1"/>
</dbReference>
<proteinExistence type="predicted"/>
<sequence length="294" mass="33457">MAAVYGSRLRRLRLAAGLTQQALGELVYVVSSRIAQLELGTGAKPTLPLTRRLDDVLNGDGILIELLPHVLRETFPNWSRRFMELAERAHAIRQYAAHVVPGLLQTENYARELLRFDPKQVDDMQVEERVDARMSRQERLNRPDGPEYRAILDESVLWRPIGEDDVMRAQLEHLLKMAEHPRATIQVLPFRSGGHSALGGSLTLLTLPNGKEVAYTEGADHGWLVEESDDVSSFAVSYDRLRELALSPRQSARMIRSVLEDNYRDPRIASQSRRRRLAQVQLQQSVGRQLRRGR</sequence>
<reference evidence="2 3" key="1">
    <citation type="submission" date="2020-11" db="EMBL/GenBank/DDBJ databases">
        <title>Streptomyces spirodelae sp. nov., isolated from duckweed.</title>
        <authorList>
            <person name="Saimee Y."/>
            <person name="Duangmal K."/>
        </authorList>
    </citation>
    <scope>NUCLEOTIDE SEQUENCE [LARGE SCALE GENOMIC DNA]</scope>
    <source>
        <strain evidence="2 3">S16-07</strain>
    </source>
</reference>
<dbReference type="InterPro" id="IPR043917">
    <property type="entry name" value="DUF5753"/>
</dbReference>
<dbReference type="PROSITE" id="PS50943">
    <property type="entry name" value="HTH_CROC1"/>
    <property type="match status" value="1"/>
</dbReference>
<keyword evidence="3" id="KW-1185">Reference proteome</keyword>
<dbReference type="Pfam" id="PF13560">
    <property type="entry name" value="HTH_31"/>
    <property type="match status" value="1"/>
</dbReference>
<dbReference type="EMBL" id="JADKMA010000181">
    <property type="protein sequence ID" value="MBO8195320.1"/>
    <property type="molecule type" value="Genomic_DNA"/>
</dbReference>
<comment type="caution">
    <text evidence="2">The sequence shown here is derived from an EMBL/GenBank/DDBJ whole genome shotgun (WGS) entry which is preliminary data.</text>
</comment>
<dbReference type="InterPro" id="IPR001387">
    <property type="entry name" value="Cro/C1-type_HTH"/>
</dbReference>
<protein>
    <submittedName>
        <fullName evidence="2">Helix-turn-helix domain-containing protein</fullName>
    </submittedName>
</protein>
<evidence type="ECO:0000313" key="3">
    <source>
        <dbReference type="Proteomes" id="UP001519064"/>
    </source>
</evidence>
<accession>A0ABS3XIT0</accession>
<evidence type="ECO:0000259" key="1">
    <source>
        <dbReference type="PROSITE" id="PS50943"/>
    </source>
</evidence>
<dbReference type="SUPFAM" id="SSF47413">
    <property type="entry name" value="lambda repressor-like DNA-binding domains"/>
    <property type="match status" value="1"/>
</dbReference>
<name>A0ABS3XIT0_9ACTN</name>
<dbReference type="InterPro" id="IPR010982">
    <property type="entry name" value="Lambda_DNA-bd_dom_sf"/>
</dbReference>